<name>A0A7R9BLD4_9CRUS</name>
<keyword evidence="3" id="KW-1185">Reference proteome</keyword>
<dbReference type="EMBL" id="OA882650">
    <property type="protein sequence ID" value="CAD7276388.1"/>
    <property type="molecule type" value="Genomic_DNA"/>
</dbReference>
<proteinExistence type="predicted"/>
<reference evidence="2" key="1">
    <citation type="submission" date="2020-11" db="EMBL/GenBank/DDBJ databases">
        <authorList>
            <person name="Tran Van P."/>
        </authorList>
    </citation>
    <scope>NUCLEOTIDE SEQUENCE</scope>
</reference>
<evidence type="ECO:0000256" key="1">
    <source>
        <dbReference type="SAM" id="MobiDB-lite"/>
    </source>
</evidence>
<protein>
    <submittedName>
        <fullName evidence="2">Uncharacterized protein</fullName>
    </submittedName>
</protein>
<evidence type="ECO:0000313" key="2">
    <source>
        <dbReference type="EMBL" id="CAD7276388.1"/>
    </source>
</evidence>
<feature type="region of interest" description="Disordered" evidence="1">
    <location>
        <begin position="1"/>
        <end position="70"/>
    </location>
</feature>
<accession>A0A7R9BLD4</accession>
<gene>
    <name evidence="2" type="ORF">NMOB1V02_LOCUS4153</name>
</gene>
<dbReference type="EMBL" id="CAJPEX010000613">
    <property type="protein sequence ID" value="CAG0916540.1"/>
    <property type="molecule type" value="Genomic_DNA"/>
</dbReference>
<organism evidence="2">
    <name type="scientific">Notodromas monacha</name>
    <dbReference type="NCBI Taxonomy" id="399045"/>
    <lineage>
        <taxon>Eukaryota</taxon>
        <taxon>Metazoa</taxon>
        <taxon>Ecdysozoa</taxon>
        <taxon>Arthropoda</taxon>
        <taxon>Crustacea</taxon>
        <taxon>Oligostraca</taxon>
        <taxon>Ostracoda</taxon>
        <taxon>Podocopa</taxon>
        <taxon>Podocopida</taxon>
        <taxon>Cypridocopina</taxon>
        <taxon>Cypridoidea</taxon>
        <taxon>Cyprididae</taxon>
        <taxon>Notodromas</taxon>
    </lineage>
</organism>
<feature type="compositionally biased region" description="Polar residues" evidence="1">
    <location>
        <begin position="26"/>
        <end position="38"/>
    </location>
</feature>
<dbReference type="AlphaFoldDB" id="A0A7R9BLD4"/>
<sequence length="141" mass="15551">RKRFLNPKGHATRTTHWEDPRKRQQGMGSPCSSNQSLASGGHVTPGHITPAQSPVQHMHVQSPQPAQSPQLIPCYKPELVKSLTYPFIRNTIPVKVGIPIRNPGPVPDKPELVKSLTYPFIRNTIPIKVGIPIRNPGPVPD</sequence>
<feature type="compositionally biased region" description="Basic residues" evidence="1">
    <location>
        <begin position="1"/>
        <end position="13"/>
    </location>
</feature>
<dbReference type="Gene3D" id="2.20.70.10">
    <property type="match status" value="1"/>
</dbReference>
<feature type="compositionally biased region" description="Polar residues" evidence="1">
    <location>
        <begin position="50"/>
        <end position="70"/>
    </location>
</feature>
<evidence type="ECO:0000313" key="3">
    <source>
        <dbReference type="Proteomes" id="UP000678499"/>
    </source>
</evidence>
<dbReference type="Proteomes" id="UP000678499">
    <property type="component" value="Unassembled WGS sequence"/>
</dbReference>
<feature type="non-terminal residue" evidence="2">
    <location>
        <position position="141"/>
    </location>
</feature>